<dbReference type="InterPro" id="IPR032697">
    <property type="entry name" value="SQ_cyclase_N"/>
</dbReference>
<dbReference type="Pfam" id="PF13249">
    <property type="entry name" value="SQHop_cyclase_N"/>
    <property type="match status" value="1"/>
</dbReference>
<evidence type="ECO:0000256" key="1">
    <source>
        <dbReference type="ARBA" id="ARBA00004999"/>
    </source>
</evidence>
<dbReference type="InterPro" id="IPR008930">
    <property type="entry name" value="Terpenoid_cyclase/PrenylTrfase"/>
</dbReference>
<feature type="domain" description="Squalene cyclase C-terminal" evidence="4">
    <location>
        <begin position="478"/>
        <end position="647"/>
    </location>
</feature>
<dbReference type="PANTHER" id="PTHR11764">
    <property type="entry name" value="TERPENE CYCLASE/MUTASE FAMILY MEMBER"/>
    <property type="match status" value="1"/>
</dbReference>
<evidence type="ECO:0000259" key="5">
    <source>
        <dbReference type="Pfam" id="PF13249"/>
    </source>
</evidence>
<dbReference type="PANTHER" id="PTHR11764:SF20">
    <property type="entry name" value="LANOSTEROL SYNTHASE"/>
    <property type="match status" value="1"/>
</dbReference>
<name>A0A286RG14_9BACT</name>
<evidence type="ECO:0000256" key="2">
    <source>
        <dbReference type="ARBA" id="ARBA00009755"/>
    </source>
</evidence>
<keyword evidence="7" id="KW-1185">Reference proteome</keyword>
<dbReference type="InterPro" id="IPR018333">
    <property type="entry name" value="Squalene_cyclase"/>
</dbReference>
<reference evidence="6 7" key="1">
    <citation type="journal article" name="Front. Microbiol.">
        <title>Sugar Metabolism of the First Thermophilic Planctomycete Thermogutta terrifontis: Comparative Genomic and Transcriptomic Approaches.</title>
        <authorList>
            <person name="Elcheninov A.G."/>
            <person name="Menzel P."/>
            <person name="Gudbergsdottir S.R."/>
            <person name="Slesarev A.I."/>
            <person name="Kadnikov V.V."/>
            <person name="Krogh A."/>
            <person name="Bonch-Osmolovskaya E.A."/>
            <person name="Peng X."/>
            <person name="Kublanov I.V."/>
        </authorList>
    </citation>
    <scope>NUCLEOTIDE SEQUENCE [LARGE SCALE GENOMIC DNA]</scope>
    <source>
        <strain evidence="6 7">R1</strain>
    </source>
</reference>
<protein>
    <submittedName>
        <fullName evidence="6">Squalene--hopene cyclase</fullName>
        <ecNumber evidence="6">5.4.99.17</ecNumber>
    </submittedName>
</protein>
<dbReference type="GO" id="GO:0005811">
    <property type="term" value="C:lipid droplet"/>
    <property type="evidence" value="ECO:0007669"/>
    <property type="project" value="InterPro"/>
</dbReference>
<dbReference type="SUPFAM" id="SSF48239">
    <property type="entry name" value="Terpenoid cyclases/Protein prenyltransferases"/>
    <property type="match status" value="1"/>
</dbReference>
<dbReference type="KEGG" id="ttf:THTE_2306"/>
<dbReference type="Pfam" id="PF13243">
    <property type="entry name" value="SQHop_cyclase_C"/>
    <property type="match status" value="2"/>
</dbReference>
<dbReference type="AlphaFoldDB" id="A0A286RG14"/>
<comment type="pathway">
    <text evidence="1">Secondary metabolite biosynthesis; hopanoid biosynthesis.</text>
</comment>
<sequence length="653" mass="72191">MGEALTVARIERALRSVWDLLVARRLPEGFWRGHLCSSPLATATAISALAVYRQNTSDKAIFSASPGSLDGAISAGLDYLKKTQQKDGGWGDTERSRSNIATTYLVTAAIHLAGQAGYCEDVLAAAQAYLRSQGELQGLRNRYGADQTFVAPILTNCAIAGIFPWENVPQLPFELAAFPQSVYRFLRMPVVSYAIPALVAVGLARHKKCPSSFPPLRLIRDAVQSRCLQVALKMQPNSGGYLEAIPLTSFVAMCLCTAGLAHHPITARALDFLLRNQRGDGSWPVDVDLATWLTTLAINAVHAGRPEETASDVPFGSLVSLDWLARCQWLEIHPFTGAAPGGWGWTDQTGAVPDADDTAGALLALCHIWPQISAAERARLWPHVILGLHWLVGLQNRDGGWPTFCRGWGRFPFDRSAVDLTAHAIRALHGWSKVFEHLDAQAEEVQCLDFSERFSPPLRRFIERLWKRRVVFRERLIQALNKGMRFLVNCQAEEGFWLPLWFGNEWLPGEANPVYGTAKCLLAFADLDAHNTDCCRRAVCWLAGNQNPDGSWGWGFWTDNLPTPGQASYRDHSGSIEETALAVAALSALPHQDGLEARSRGVMWLVRAVEEGKVTQATPIGLYFARLWYFEELYPLIFTLEALGRYLRSATSN</sequence>
<evidence type="ECO:0000259" key="4">
    <source>
        <dbReference type="Pfam" id="PF13243"/>
    </source>
</evidence>
<dbReference type="SUPFAM" id="SSF81853">
    <property type="entry name" value="Family 10 polysaccharide lyase"/>
    <property type="match status" value="1"/>
</dbReference>
<keyword evidence="3" id="KW-0677">Repeat</keyword>
<dbReference type="EC" id="5.4.99.17" evidence="6"/>
<comment type="similarity">
    <text evidence="2">Belongs to the terpene cyclase/mutase family.</text>
</comment>
<dbReference type="OrthoDB" id="9758578at2"/>
<organism evidence="6 7">
    <name type="scientific">Thermogutta terrifontis</name>
    <dbReference type="NCBI Taxonomy" id="1331910"/>
    <lineage>
        <taxon>Bacteria</taxon>
        <taxon>Pseudomonadati</taxon>
        <taxon>Planctomycetota</taxon>
        <taxon>Planctomycetia</taxon>
        <taxon>Pirellulales</taxon>
        <taxon>Thermoguttaceae</taxon>
        <taxon>Thermogutta</taxon>
    </lineage>
</organism>
<dbReference type="UniPathway" id="UPA00337"/>
<dbReference type="RefSeq" id="WP_095415104.1">
    <property type="nucleotide sequence ID" value="NZ_CP018477.1"/>
</dbReference>
<feature type="domain" description="Squalene cyclase N-terminal" evidence="5">
    <location>
        <begin position="19"/>
        <end position="200"/>
    </location>
</feature>
<dbReference type="EMBL" id="CP018477">
    <property type="protein sequence ID" value="ASV74908.1"/>
    <property type="molecule type" value="Genomic_DNA"/>
</dbReference>
<dbReference type="GO" id="GO:0016104">
    <property type="term" value="P:triterpenoid biosynthetic process"/>
    <property type="evidence" value="ECO:0007669"/>
    <property type="project" value="InterPro"/>
</dbReference>
<keyword evidence="6" id="KW-0413">Isomerase</keyword>
<evidence type="ECO:0000313" key="6">
    <source>
        <dbReference type="EMBL" id="ASV74908.1"/>
    </source>
</evidence>
<proteinExistence type="inferred from homology"/>
<gene>
    <name evidence="6" type="ORF">THTE_2306</name>
</gene>
<dbReference type="Gene3D" id="1.50.10.20">
    <property type="match status" value="3"/>
</dbReference>
<dbReference type="CDD" id="cd00688">
    <property type="entry name" value="ISOPREN_C2_like"/>
    <property type="match status" value="1"/>
</dbReference>
<feature type="domain" description="Squalene cyclase C-terminal" evidence="4">
    <location>
        <begin position="318"/>
        <end position="405"/>
    </location>
</feature>
<accession>A0A286RG14</accession>
<dbReference type="Proteomes" id="UP000215086">
    <property type="component" value="Chromosome"/>
</dbReference>
<dbReference type="InterPro" id="IPR032696">
    <property type="entry name" value="SQ_cyclase_C"/>
</dbReference>
<evidence type="ECO:0000256" key="3">
    <source>
        <dbReference type="ARBA" id="ARBA00022737"/>
    </source>
</evidence>
<dbReference type="GO" id="GO:0051007">
    <property type="term" value="F:squalene-hopene cyclase activity"/>
    <property type="evidence" value="ECO:0007669"/>
    <property type="project" value="UniProtKB-EC"/>
</dbReference>
<evidence type="ECO:0000313" key="7">
    <source>
        <dbReference type="Proteomes" id="UP000215086"/>
    </source>
</evidence>